<sequence length="331" mass="37560">MPPATGDAALQPQTELRHIIAYIGLPEYPTERDLLELTSHGPRLLIVTTLDLVIRNEAPIIHAALRLCSACPNLRDLSIIVRGTGRRSSTSDFSCSVLPRVRRLVFISHFQKDLALPLLSNVPNLEDLTLNTEGHFDNIGTESTLATWKLRRLSFLSRRPEYDCTPLILQSSVDSLRELEFYPAHVPIEWMQPLILMAPNLRTVKTVTFQDESSLDFSSRLVPLLSACRRLTTLSMEYRELHALSEALAALTHSRIRHIDLRCEYSSIRDYLDPGIFHLVTELSSPAFAITSLQRVTFAQYDPPSLQARRALERACQRRRIALDLHRIHGL</sequence>
<dbReference type="InParanoid" id="A0A165BEA5"/>
<accession>A0A165BEA5</accession>
<dbReference type="InterPro" id="IPR032675">
    <property type="entry name" value="LRR_dom_sf"/>
</dbReference>
<gene>
    <name evidence="1" type="ORF">EXIGLDRAFT_780925</name>
</gene>
<protein>
    <recommendedName>
        <fullName evidence="3">F-box domain-containing protein</fullName>
    </recommendedName>
</protein>
<evidence type="ECO:0008006" key="3">
    <source>
        <dbReference type="Google" id="ProtNLM"/>
    </source>
</evidence>
<organism evidence="1 2">
    <name type="scientific">Exidia glandulosa HHB12029</name>
    <dbReference type="NCBI Taxonomy" id="1314781"/>
    <lineage>
        <taxon>Eukaryota</taxon>
        <taxon>Fungi</taxon>
        <taxon>Dikarya</taxon>
        <taxon>Basidiomycota</taxon>
        <taxon>Agaricomycotina</taxon>
        <taxon>Agaricomycetes</taxon>
        <taxon>Auriculariales</taxon>
        <taxon>Exidiaceae</taxon>
        <taxon>Exidia</taxon>
    </lineage>
</organism>
<dbReference type="AlphaFoldDB" id="A0A165BEA5"/>
<dbReference type="Gene3D" id="3.80.10.10">
    <property type="entry name" value="Ribonuclease Inhibitor"/>
    <property type="match status" value="1"/>
</dbReference>
<evidence type="ECO:0000313" key="2">
    <source>
        <dbReference type="Proteomes" id="UP000077266"/>
    </source>
</evidence>
<reference evidence="1 2" key="1">
    <citation type="journal article" date="2016" name="Mol. Biol. Evol.">
        <title>Comparative Genomics of Early-Diverging Mushroom-Forming Fungi Provides Insights into the Origins of Lignocellulose Decay Capabilities.</title>
        <authorList>
            <person name="Nagy L.G."/>
            <person name="Riley R."/>
            <person name="Tritt A."/>
            <person name="Adam C."/>
            <person name="Daum C."/>
            <person name="Floudas D."/>
            <person name="Sun H."/>
            <person name="Yadav J.S."/>
            <person name="Pangilinan J."/>
            <person name="Larsson K.H."/>
            <person name="Matsuura K."/>
            <person name="Barry K."/>
            <person name="Labutti K."/>
            <person name="Kuo R."/>
            <person name="Ohm R.A."/>
            <person name="Bhattacharya S.S."/>
            <person name="Shirouzu T."/>
            <person name="Yoshinaga Y."/>
            <person name="Martin F.M."/>
            <person name="Grigoriev I.V."/>
            <person name="Hibbett D.S."/>
        </authorList>
    </citation>
    <scope>NUCLEOTIDE SEQUENCE [LARGE SCALE GENOMIC DNA]</scope>
    <source>
        <strain evidence="1 2">HHB12029</strain>
    </source>
</reference>
<dbReference type="EMBL" id="KV426480">
    <property type="protein sequence ID" value="KZV80444.1"/>
    <property type="molecule type" value="Genomic_DNA"/>
</dbReference>
<evidence type="ECO:0000313" key="1">
    <source>
        <dbReference type="EMBL" id="KZV80444.1"/>
    </source>
</evidence>
<keyword evidence="2" id="KW-1185">Reference proteome</keyword>
<dbReference type="SUPFAM" id="SSF52047">
    <property type="entry name" value="RNI-like"/>
    <property type="match status" value="1"/>
</dbReference>
<dbReference type="Proteomes" id="UP000077266">
    <property type="component" value="Unassembled WGS sequence"/>
</dbReference>
<name>A0A165BEA5_EXIGL</name>
<proteinExistence type="predicted"/>